<accession>A0A0D2DCG0</accession>
<feature type="domain" description="DUF4211" evidence="2">
    <location>
        <begin position="429"/>
        <end position="565"/>
    </location>
</feature>
<dbReference type="PANTHER" id="PTHR14689">
    <property type="entry name" value="PHORBOL-ESTER_DAG-TYPE DOMAIN-CONTAINING PROTEIN"/>
    <property type="match status" value="1"/>
</dbReference>
<dbReference type="RefSeq" id="XP_013320526.1">
    <property type="nucleotide sequence ID" value="XM_013465072.1"/>
</dbReference>
<feature type="compositionally biased region" description="Basic residues" evidence="1">
    <location>
        <begin position="302"/>
        <end position="316"/>
    </location>
</feature>
<proteinExistence type="predicted"/>
<name>A0A0D2DCG0_9EURO</name>
<keyword evidence="4" id="KW-1185">Reference proteome</keyword>
<feature type="region of interest" description="Disordered" evidence="1">
    <location>
        <begin position="1"/>
        <end position="358"/>
    </location>
</feature>
<feature type="compositionally biased region" description="Low complexity" evidence="1">
    <location>
        <begin position="185"/>
        <end position="199"/>
    </location>
</feature>
<evidence type="ECO:0000256" key="1">
    <source>
        <dbReference type="SAM" id="MobiDB-lite"/>
    </source>
</evidence>
<feature type="region of interest" description="Disordered" evidence="1">
    <location>
        <begin position="405"/>
        <end position="443"/>
    </location>
</feature>
<feature type="compositionally biased region" description="Acidic residues" evidence="1">
    <location>
        <begin position="415"/>
        <end position="432"/>
    </location>
</feature>
<evidence type="ECO:0000313" key="4">
    <source>
        <dbReference type="Proteomes" id="UP000054342"/>
    </source>
</evidence>
<organism evidence="3 4">
    <name type="scientific">Exophiala xenobiotica</name>
    <dbReference type="NCBI Taxonomy" id="348802"/>
    <lineage>
        <taxon>Eukaryota</taxon>
        <taxon>Fungi</taxon>
        <taxon>Dikarya</taxon>
        <taxon>Ascomycota</taxon>
        <taxon>Pezizomycotina</taxon>
        <taxon>Eurotiomycetes</taxon>
        <taxon>Chaetothyriomycetidae</taxon>
        <taxon>Chaetothyriales</taxon>
        <taxon>Herpotrichiellaceae</taxon>
        <taxon>Exophiala</taxon>
    </lineage>
</organism>
<dbReference type="Proteomes" id="UP000054342">
    <property type="component" value="Unassembled WGS sequence"/>
</dbReference>
<dbReference type="GeneID" id="25322108"/>
<feature type="compositionally biased region" description="Polar residues" evidence="1">
    <location>
        <begin position="68"/>
        <end position="83"/>
    </location>
</feature>
<dbReference type="GO" id="GO:0005634">
    <property type="term" value="C:nucleus"/>
    <property type="evidence" value="ECO:0007669"/>
    <property type="project" value="TreeGrafter"/>
</dbReference>
<dbReference type="OrthoDB" id="21499at2759"/>
<reference evidence="3 4" key="1">
    <citation type="submission" date="2015-01" db="EMBL/GenBank/DDBJ databases">
        <title>The Genome Sequence of Exophiala xenobiotica CBS118157.</title>
        <authorList>
            <consortium name="The Broad Institute Genomics Platform"/>
            <person name="Cuomo C."/>
            <person name="de Hoog S."/>
            <person name="Gorbushina A."/>
            <person name="Stielow B."/>
            <person name="Teixiera M."/>
            <person name="Abouelleil A."/>
            <person name="Chapman S.B."/>
            <person name="Priest M."/>
            <person name="Young S.K."/>
            <person name="Wortman J."/>
            <person name="Nusbaum C."/>
            <person name="Birren B."/>
        </authorList>
    </citation>
    <scope>NUCLEOTIDE SEQUENCE [LARGE SCALE GENOMIC DNA]</scope>
    <source>
        <strain evidence="3 4">CBS 118157</strain>
    </source>
</reference>
<gene>
    <name evidence="3" type="ORF">PV05_00200</name>
</gene>
<dbReference type="PANTHER" id="PTHR14689:SF0">
    <property type="entry name" value="COILED-COIL DOMAIN-CONTAINING PROTEIN 82"/>
    <property type="match status" value="1"/>
</dbReference>
<dbReference type="HOGENOM" id="CLU_021433_1_1_1"/>
<feature type="compositionally biased region" description="Polar residues" evidence="1">
    <location>
        <begin position="97"/>
        <end position="114"/>
    </location>
</feature>
<protein>
    <recommendedName>
        <fullName evidence="2">DUF4211 domain-containing protein</fullName>
    </recommendedName>
</protein>
<sequence length="733" mass="82287">MAGQAKPAAPRRSVRSQNKSQTRLQFTPLSSSSPAKANYSQAVQDRLAGVRYHGAKESTTRRDGDVESQIQTLPTPEPSSQLEVTRDGFPREPTHVSLPSSPTPVRSVDAQQVDSSDEDDLIPSTRKRRRSSPSVDTPTLPSGRRSSRLHPGASSPIHDFTKDLPSSPPTRRSGRLRRKSPGPFAGSQRSRSGQSVVSAAIPTPTRRKSSVFSNLGSAETSDDDDPVMVSKPTSRRRKSRADAKDPFVVNDDEIQYQTEEEVPRSHKRKTPRKKGDDFVVDDNDVEYISSDEEHHIADRSAKSRRLSAKQKSPRRKTREEQAELAEDLQDLQDSDDEDIAINSRTRGGPVTTQRDKARAHFEVLRRRRAGEKVARVVDSEEEGEEAEPEGVDIDLIGQPAYDISDRDSMHSSIDTDQESVQEQVEDEDDFVEQDSTGRLGRPHTDIPLQFTSFASAKPRELFPHIIEWLVKNKIAPAFSRDDELYRLAFSRVDDQVKAQAGSRLISSAWGADFKRTIMARPTMKVVALPGEDEDNIRTCDACNRTNHPARYEFVFSGEPYHQKTLEPVDNWDEDDEADHDDGATYDEHGHLLPPENRRFYLGRFCAANAEMGHKLTHWKYHLNESLMAYLEEQGVLSAEAIIARDKMNHKKREKQAENVVDEMQETGVIAELWANFENDLNDARLGMEDYEKKGGRSKGRIGAIRSTANGLVREWSGGRYRITRAPDSDSGGE</sequence>
<evidence type="ECO:0000259" key="2">
    <source>
        <dbReference type="Pfam" id="PF13926"/>
    </source>
</evidence>
<feature type="compositionally biased region" description="Acidic residues" evidence="1">
    <location>
        <begin position="322"/>
        <end position="339"/>
    </location>
</feature>
<feature type="compositionally biased region" description="Polar residues" evidence="1">
    <location>
        <begin position="210"/>
        <end position="219"/>
    </location>
</feature>
<feature type="compositionally biased region" description="Acidic residues" evidence="1">
    <location>
        <begin position="250"/>
        <end position="260"/>
    </location>
</feature>
<feature type="compositionally biased region" description="Polar residues" evidence="1">
    <location>
        <begin position="15"/>
        <end position="43"/>
    </location>
</feature>
<evidence type="ECO:0000313" key="3">
    <source>
        <dbReference type="EMBL" id="KIW59942.1"/>
    </source>
</evidence>
<dbReference type="AlphaFoldDB" id="A0A0D2DCG0"/>
<feature type="compositionally biased region" description="Basic and acidic residues" evidence="1">
    <location>
        <begin position="84"/>
        <end position="94"/>
    </location>
</feature>
<dbReference type="Pfam" id="PF13926">
    <property type="entry name" value="DUF4211"/>
    <property type="match status" value="1"/>
</dbReference>
<dbReference type="InterPro" id="IPR025451">
    <property type="entry name" value="DUF4211"/>
</dbReference>
<feature type="compositionally biased region" description="Basic and acidic residues" evidence="1">
    <location>
        <begin position="54"/>
        <end position="65"/>
    </location>
</feature>
<dbReference type="EMBL" id="KN847317">
    <property type="protein sequence ID" value="KIW59942.1"/>
    <property type="molecule type" value="Genomic_DNA"/>
</dbReference>
<feature type="compositionally biased region" description="Basic and acidic residues" evidence="1">
    <location>
        <begin position="291"/>
        <end position="301"/>
    </location>
</feature>
<dbReference type="STRING" id="348802.A0A0D2DCG0"/>